<feature type="compositionally biased region" description="Low complexity" evidence="1">
    <location>
        <begin position="15"/>
        <end position="31"/>
    </location>
</feature>
<keyword evidence="3" id="KW-1185">Reference proteome</keyword>
<dbReference type="AlphaFoldDB" id="A0AAV7S963"/>
<reference evidence="2" key="1">
    <citation type="journal article" date="2022" name="bioRxiv">
        <title>Sequencing and chromosome-scale assembly of the giantPleurodeles waltlgenome.</title>
        <authorList>
            <person name="Brown T."/>
            <person name="Elewa A."/>
            <person name="Iarovenko S."/>
            <person name="Subramanian E."/>
            <person name="Araus A.J."/>
            <person name="Petzold A."/>
            <person name="Susuki M."/>
            <person name="Suzuki K.-i.T."/>
            <person name="Hayashi T."/>
            <person name="Toyoda A."/>
            <person name="Oliveira C."/>
            <person name="Osipova E."/>
            <person name="Leigh N.D."/>
            <person name="Simon A."/>
            <person name="Yun M.H."/>
        </authorList>
    </citation>
    <scope>NUCLEOTIDE SEQUENCE</scope>
    <source>
        <strain evidence="2">20211129_DDA</strain>
        <tissue evidence="2">Liver</tissue>
    </source>
</reference>
<organism evidence="2 3">
    <name type="scientific">Pleurodeles waltl</name>
    <name type="common">Iberian ribbed newt</name>
    <dbReference type="NCBI Taxonomy" id="8319"/>
    <lineage>
        <taxon>Eukaryota</taxon>
        <taxon>Metazoa</taxon>
        <taxon>Chordata</taxon>
        <taxon>Craniata</taxon>
        <taxon>Vertebrata</taxon>
        <taxon>Euteleostomi</taxon>
        <taxon>Amphibia</taxon>
        <taxon>Batrachia</taxon>
        <taxon>Caudata</taxon>
        <taxon>Salamandroidea</taxon>
        <taxon>Salamandridae</taxon>
        <taxon>Pleurodelinae</taxon>
        <taxon>Pleurodeles</taxon>
    </lineage>
</organism>
<feature type="region of interest" description="Disordered" evidence="1">
    <location>
        <begin position="1"/>
        <end position="70"/>
    </location>
</feature>
<dbReference type="EMBL" id="JANPWB010000008">
    <property type="protein sequence ID" value="KAJ1160712.1"/>
    <property type="molecule type" value="Genomic_DNA"/>
</dbReference>
<sequence>MPPKKELPVKKSLGKPAAKPKAAEPAPAAKPKAPEPAPVREKPKEPAIDLSKVVVSERSPSATGRVQRRCTVEERVTAKTRRIKTN</sequence>
<evidence type="ECO:0000256" key="1">
    <source>
        <dbReference type="SAM" id="MobiDB-lite"/>
    </source>
</evidence>
<gene>
    <name evidence="2" type="ORF">NDU88_001205</name>
</gene>
<feature type="compositionally biased region" description="Basic and acidic residues" evidence="1">
    <location>
        <begin position="38"/>
        <end position="47"/>
    </location>
</feature>
<dbReference type="Proteomes" id="UP001066276">
    <property type="component" value="Chromosome 4_2"/>
</dbReference>
<evidence type="ECO:0000313" key="2">
    <source>
        <dbReference type="EMBL" id="KAJ1160712.1"/>
    </source>
</evidence>
<comment type="caution">
    <text evidence="2">The sequence shown here is derived from an EMBL/GenBank/DDBJ whole genome shotgun (WGS) entry which is preliminary data.</text>
</comment>
<evidence type="ECO:0000313" key="3">
    <source>
        <dbReference type="Proteomes" id="UP001066276"/>
    </source>
</evidence>
<name>A0AAV7S963_PLEWA</name>
<protein>
    <submittedName>
        <fullName evidence="2">Uncharacterized protein</fullName>
    </submittedName>
</protein>
<accession>A0AAV7S963</accession>
<proteinExistence type="predicted"/>